<accession>A0AAV6LD61</accession>
<proteinExistence type="predicted"/>
<reference evidence="1" key="1">
    <citation type="submission" date="2020-08" db="EMBL/GenBank/DDBJ databases">
        <title>Plant Genome Project.</title>
        <authorList>
            <person name="Zhang R.-G."/>
        </authorList>
    </citation>
    <scope>NUCLEOTIDE SEQUENCE</scope>
    <source>
        <strain evidence="1">WSP0</strain>
        <tissue evidence="1">Leaf</tissue>
    </source>
</reference>
<name>A0AAV6LD61_9ERIC</name>
<comment type="caution">
    <text evidence="1">The sequence shown here is derived from an EMBL/GenBank/DDBJ whole genome shotgun (WGS) entry which is preliminary data.</text>
</comment>
<organism evidence="1 2">
    <name type="scientific">Rhododendron griersonianum</name>
    <dbReference type="NCBI Taxonomy" id="479676"/>
    <lineage>
        <taxon>Eukaryota</taxon>
        <taxon>Viridiplantae</taxon>
        <taxon>Streptophyta</taxon>
        <taxon>Embryophyta</taxon>
        <taxon>Tracheophyta</taxon>
        <taxon>Spermatophyta</taxon>
        <taxon>Magnoliopsida</taxon>
        <taxon>eudicotyledons</taxon>
        <taxon>Gunneridae</taxon>
        <taxon>Pentapetalae</taxon>
        <taxon>asterids</taxon>
        <taxon>Ericales</taxon>
        <taxon>Ericaceae</taxon>
        <taxon>Ericoideae</taxon>
        <taxon>Rhodoreae</taxon>
        <taxon>Rhododendron</taxon>
    </lineage>
</organism>
<dbReference type="Proteomes" id="UP000823749">
    <property type="component" value="Chromosome 2"/>
</dbReference>
<evidence type="ECO:0000313" key="1">
    <source>
        <dbReference type="EMBL" id="KAG5562349.1"/>
    </source>
</evidence>
<evidence type="ECO:0000313" key="2">
    <source>
        <dbReference type="Proteomes" id="UP000823749"/>
    </source>
</evidence>
<dbReference type="AlphaFoldDB" id="A0AAV6LD61"/>
<sequence>MLGCWKYLKVSSSSSFGSRMIYDVCLPSDQNMDQGLKPPKAIDLCTFSINCGNCKSFTQFLVYVELHQYKKNMKLLEVKVLIDMVGWQLMGIDKVLVNRKTETPSLAPEEVNIEAQEAQELSCDIGWKRMGLVLLGEIKLYKLVMNECVKQKFVERERTATTCIPKYATPIIFSADFRKKARP</sequence>
<keyword evidence="2" id="KW-1185">Reference proteome</keyword>
<dbReference type="EMBL" id="JACTNZ010000002">
    <property type="protein sequence ID" value="KAG5562349.1"/>
    <property type="molecule type" value="Genomic_DNA"/>
</dbReference>
<gene>
    <name evidence="1" type="ORF">RHGRI_005174</name>
</gene>
<protein>
    <submittedName>
        <fullName evidence="1">Uncharacterized protein</fullName>
    </submittedName>
</protein>